<accession>A0A843VV48</accession>
<name>A0A843VV48_COLES</name>
<protein>
    <recommendedName>
        <fullName evidence="4">Secreted protein</fullName>
    </recommendedName>
</protein>
<evidence type="ECO:0000256" key="1">
    <source>
        <dbReference type="SAM" id="SignalP"/>
    </source>
</evidence>
<keyword evidence="1" id="KW-0732">Signal</keyword>
<feature type="chain" id="PRO_5032722941" description="Secreted protein" evidence="1">
    <location>
        <begin position="20"/>
        <end position="151"/>
    </location>
</feature>
<evidence type="ECO:0000313" key="2">
    <source>
        <dbReference type="EMBL" id="MQL99795.1"/>
    </source>
</evidence>
<evidence type="ECO:0008006" key="4">
    <source>
        <dbReference type="Google" id="ProtNLM"/>
    </source>
</evidence>
<gene>
    <name evidence="2" type="ORF">Taro_032518</name>
</gene>
<dbReference type="EMBL" id="NMUH01002409">
    <property type="protein sequence ID" value="MQL99795.1"/>
    <property type="molecule type" value="Genomic_DNA"/>
</dbReference>
<sequence>LNATALVVTFLLPLFGATSVCTPRVARGARLADVRVGRRRSPRSRSGRNATLRRVPKRCVFLRRFGRTELSQALLDHGRLLRGFSGRFEDLVEFLAPSRREDVAWSGGDAVPWMVFAFFAEVVVLASLHCSLACACGAAVGPFVLDCETER</sequence>
<feature type="signal peptide" evidence="1">
    <location>
        <begin position="1"/>
        <end position="19"/>
    </location>
</feature>
<feature type="non-terminal residue" evidence="2">
    <location>
        <position position="151"/>
    </location>
</feature>
<comment type="caution">
    <text evidence="2">The sequence shown here is derived from an EMBL/GenBank/DDBJ whole genome shotgun (WGS) entry which is preliminary data.</text>
</comment>
<reference evidence="2" key="1">
    <citation type="submission" date="2017-07" db="EMBL/GenBank/DDBJ databases">
        <title>Taro Niue Genome Assembly and Annotation.</title>
        <authorList>
            <person name="Atibalentja N."/>
            <person name="Keating K."/>
            <person name="Fields C.J."/>
        </authorList>
    </citation>
    <scope>NUCLEOTIDE SEQUENCE</scope>
    <source>
        <strain evidence="2">Niue_2</strain>
        <tissue evidence="2">Leaf</tissue>
    </source>
</reference>
<keyword evidence="3" id="KW-1185">Reference proteome</keyword>
<proteinExistence type="predicted"/>
<organism evidence="2 3">
    <name type="scientific">Colocasia esculenta</name>
    <name type="common">Wild taro</name>
    <name type="synonym">Arum esculentum</name>
    <dbReference type="NCBI Taxonomy" id="4460"/>
    <lineage>
        <taxon>Eukaryota</taxon>
        <taxon>Viridiplantae</taxon>
        <taxon>Streptophyta</taxon>
        <taxon>Embryophyta</taxon>
        <taxon>Tracheophyta</taxon>
        <taxon>Spermatophyta</taxon>
        <taxon>Magnoliopsida</taxon>
        <taxon>Liliopsida</taxon>
        <taxon>Araceae</taxon>
        <taxon>Aroideae</taxon>
        <taxon>Colocasieae</taxon>
        <taxon>Colocasia</taxon>
    </lineage>
</organism>
<evidence type="ECO:0000313" key="3">
    <source>
        <dbReference type="Proteomes" id="UP000652761"/>
    </source>
</evidence>
<dbReference type="AlphaFoldDB" id="A0A843VV48"/>
<dbReference type="Proteomes" id="UP000652761">
    <property type="component" value="Unassembled WGS sequence"/>
</dbReference>